<feature type="domain" description="Fibronectin type-III" evidence="2">
    <location>
        <begin position="1"/>
        <end position="90"/>
    </location>
</feature>
<dbReference type="InterPro" id="IPR045474">
    <property type="entry name" value="GEVED"/>
</dbReference>
<dbReference type="Gene3D" id="2.60.40.10">
    <property type="entry name" value="Immunoglobulins"/>
    <property type="match status" value="1"/>
</dbReference>
<dbReference type="AlphaFoldDB" id="A0AAU6WLL0"/>
<dbReference type="SUPFAM" id="SSF49265">
    <property type="entry name" value="Fibronectin type III"/>
    <property type="match status" value="1"/>
</dbReference>
<dbReference type="InterPro" id="IPR036116">
    <property type="entry name" value="FN3_sf"/>
</dbReference>
<dbReference type="Pfam" id="PF00041">
    <property type="entry name" value="fn3"/>
    <property type="match status" value="1"/>
</dbReference>
<dbReference type="PROSITE" id="PS50853">
    <property type="entry name" value="FN3"/>
    <property type="match status" value="1"/>
</dbReference>
<evidence type="ECO:0000313" key="3">
    <source>
        <dbReference type="EMBL" id="XAO73847.1"/>
    </source>
</evidence>
<organism evidence="3 4">
    <name type="scientific">Chryseobacterium endophyticum</name>
    <dbReference type="NCBI Taxonomy" id="1854762"/>
    <lineage>
        <taxon>Bacteria</taxon>
        <taxon>Pseudomonadati</taxon>
        <taxon>Bacteroidota</taxon>
        <taxon>Flavobacteriia</taxon>
        <taxon>Flavobacteriales</taxon>
        <taxon>Weeksellaceae</taxon>
        <taxon>Chryseobacterium group</taxon>
        <taxon>Chryseobacterium</taxon>
    </lineage>
</organism>
<dbReference type="RefSeq" id="WP_345766200.1">
    <property type="nucleotide sequence ID" value="NZ_CP154834.1"/>
</dbReference>
<gene>
    <name evidence="3" type="ORF">AAFP95_19410</name>
</gene>
<dbReference type="CDD" id="cd00063">
    <property type="entry name" value="FN3"/>
    <property type="match status" value="1"/>
</dbReference>
<protein>
    <submittedName>
        <fullName evidence="3">GEVED domain-containing protein</fullName>
    </submittedName>
</protein>
<keyword evidence="1" id="KW-0732">Signal</keyword>
<dbReference type="EMBL" id="CP154834">
    <property type="protein sequence ID" value="XAO73847.1"/>
    <property type="molecule type" value="Genomic_DNA"/>
</dbReference>
<evidence type="ECO:0000259" key="2">
    <source>
        <dbReference type="PROSITE" id="PS50853"/>
    </source>
</evidence>
<reference evidence="3 4" key="1">
    <citation type="submission" date="2024-04" db="EMBL/GenBank/DDBJ databases">
        <title>Genome sequencing and assembly of rice foliar adapted Chryseobacterium endophyticum OsEnb-ALM-A6.</title>
        <authorList>
            <person name="Kumar S."/>
            <person name="Javed M."/>
            <person name="Chouhan V."/>
            <person name="Charishma K."/>
            <person name="Patel A."/>
            <person name="Kumar M."/>
            <person name="Sahu K.P."/>
            <person name="Kumar A."/>
        </authorList>
    </citation>
    <scope>NUCLEOTIDE SEQUENCE [LARGE SCALE GENOMIC DNA]</scope>
    <source>
        <strain evidence="3 4">OsEnb-ALM-A6</strain>
    </source>
</reference>
<dbReference type="Proteomes" id="UP001463665">
    <property type="component" value="Chromosome"/>
</dbReference>
<dbReference type="InterPro" id="IPR003961">
    <property type="entry name" value="FN3_dom"/>
</dbReference>
<proteinExistence type="predicted"/>
<name>A0AAU6WLL0_9FLAO</name>
<keyword evidence="4" id="KW-1185">Reference proteome</keyword>
<dbReference type="InterPro" id="IPR013783">
    <property type="entry name" value="Ig-like_fold"/>
</dbReference>
<dbReference type="InterPro" id="IPR026444">
    <property type="entry name" value="Secre_tail"/>
</dbReference>
<dbReference type="Pfam" id="PF20009">
    <property type="entry name" value="GEVED"/>
    <property type="match status" value="1"/>
</dbReference>
<accession>A0AAU6WLL0</accession>
<evidence type="ECO:0000313" key="4">
    <source>
        <dbReference type="Proteomes" id="UP001463665"/>
    </source>
</evidence>
<evidence type="ECO:0000256" key="1">
    <source>
        <dbReference type="ARBA" id="ARBA00022729"/>
    </source>
</evidence>
<dbReference type="NCBIfam" id="TIGR04183">
    <property type="entry name" value="Por_Secre_tail"/>
    <property type="match status" value="1"/>
</dbReference>
<sequence>MPANVQVSNITMTSGTVTWTNDPTVTSYMIRFRMYPASPWVNVAQIFVNSFTITALSPCTTYEVQVAKVCSGSPTTSAWSESVFFTTLYMNYCAASSLNANVAYISNVTVTPAGSGLSPMVSSSGTSNYTDYRPDPTRKVRLMIGSTGNQISVSKTWIGSPNPVYVRAWIDFNGDGVFDSSEMMLSSGSSASSTATSTFAVPSTAYQTGTTCGVNMRVMISETLTSSACGTFTYGEVEDYSVYLLTPANLSTNEITQQKDIRIYPNPASDVLNISEFEGTEFEINNAAGQLVSKGKISDQKVPVRDLLKGIYFIRIKDKENMTQLKFIKK</sequence>
<dbReference type="Pfam" id="PF18962">
    <property type="entry name" value="Por_Secre_tail"/>
    <property type="match status" value="1"/>
</dbReference>